<evidence type="ECO:0000313" key="2">
    <source>
        <dbReference type="EMBL" id="EGS17077.1"/>
    </source>
</evidence>
<organism evidence="3">
    <name type="scientific">Chaetomium thermophilum (strain DSM 1495 / CBS 144.50 / IMI 039719)</name>
    <name type="common">Thermochaetoides thermophila</name>
    <dbReference type="NCBI Taxonomy" id="759272"/>
    <lineage>
        <taxon>Eukaryota</taxon>
        <taxon>Fungi</taxon>
        <taxon>Dikarya</taxon>
        <taxon>Ascomycota</taxon>
        <taxon>Pezizomycotina</taxon>
        <taxon>Sordariomycetes</taxon>
        <taxon>Sordariomycetidae</taxon>
        <taxon>Sordariales</taxon>
        <taxon>Chaetomiaceae</taxon>
        <taxon>Thermochaetoides</taxon>
    </lineage>
</organism>
<dbReference type="Proteomes" id="UP000008066">
    <property type="component" value="Unassembled WGS sequence"/>
</dbReference>
<keyword evidence="3" id="KW-1185">Reference proteome</keyword>
<proteinExistence type="predicted"/>
<accession>G0SI07</accession>
<feature type="region of interest" description="Disordered" evidence="1">
    <location>
        <begin position="212"/>
        <end position="249"/>
    </location>
</feature>
<protein>
    <submittedName>
        <fullName evidence="2">Uncharacterized protein</fullName>
    </submittedName>
</protein>
<dbReference type="OrthoDB" id="4587143at2759"/>
<dbReference type="STRING" id="759272.G0SI07"/>
<dbReference type="AlphaFoldDB" id="G0SI07"/>
<sequence length="271" mass="29887">MRELVAIDTSVTSNRVRLVFSDRAVAAAYAAYLRALDLLPPQRRHPQLVNYQRMPEFRAPTKEVTFCLPEFISWFITCRLPDDEDTVTFGVNPPHEAVAAYWADSMVLFEEVVSPDSSPPPPSDTSLASPSSRRNRRGASRDRSYCHNQEEQLHVRRLWNKTRLLRRLEELRRRVTAPVTAPASGQTTPVNNRSRVTSPVWNGSGYVLINSGGKSAGGSGKGSPASTGAVSTSHHGHHHHQSVIGGVSGRVPVPVPLTVPAGRMRGGDIWW</sequence>
<feature type="region of interest" description="Disordered" evidence="1">
    <location>
        <begin position="113"/>
        <end position="147"/>
    </location>
</feature>
<dbReference type="EMBL" id="GL988048">
    <property type="protein sequence ID" value="EGS17077.1"/>
    <property type="molecule type" value="Genomic_DNA"/>
</dbReference>
<dbReference type="eggNOG" id="ENOG502RS8E">
    <property type="taxonomic scope" value="Eukaryota"/>
</dbReference>
<dbReference type="RefSeq" id="XP_006697659.1">
    <property type="nucleotide sequence ID" value="XM_006697596.1"/>
</dbReference>
<evidence type="ECO:0000313" key="3">
    <source>
        <dbReference type="Proteomes" id="UP000008066"/>
    </source>
</evidence>
<name>G0SI07_CHATD</name>
<dbReference type="KEGG" id="cthr:CTHT_0074050"/>
<reference evidence="2 3" key="1">
    <citation type="journal article" date="2011" name="Cell">
        <title>Insight into structure and assembly of the nuclear pore complex by utilizing the genome of a eukaryotic thermophile.</title>
        <authorList>
            <person name="Amlacher S."/>
            <person name="Sarges P."/>
            <person name="Flemming D."/>
            <person name="van Noort V."/>
            <person name="Kunze R."/>
            <person name="Devos D.P."/>
            <person name="Arumugam M."/>
            <person name="Bork P."/>
            <person name="Hurt E."/>
        </authorList>
    </citation>
    <scope>NUCLEOTIDE SEQUENCE [LARGE SCALE GENOMIC DNA]</scope>
    <source>
        <strain evidence="3">DSM 1495 / CBS 144.50 / IMI 039719</strain>
    </source>
</reference>
<gene>
    <name evidence="2" type="ORF">CTHT_0074050</name>
</gene>
<feature type="compositionally biased region" description="Low complexity" evidence="1">
    <location>
        <begin position="222"/>
        <end position="233"/>
    </location>
</feature>
<dbReference type="HOGENOM" id="CLU_089690_0_0_1"/>
<dbReference type="GeneID" id="18261443"/>
<evidence type="ECO:0000256" key="1">
    <source>
        <dbReference type="SAM" id="MobiDB-lite"/>
    </source>
</evidence>